<proteinExistence type="predicted"/>
<protein>
    <recommendedName>
        <fullName evidence="3">DUF305 domain-containing protein</fullName>
    </recommendedName>
</protein>
<feature type="compositionally biased region" description="Basic and acidic residues" evidence="1">
    <location>
        <begin position="45"/>
        <end position="60"/>
    </location>
</feature>
<dbReference type="GeneID" id="31925750"/>
<reference evidence="4 5" key="1">
    <citation type="journal article" date="2012" name="J. Bacteriol.">
        <title>Genome sequence of Thalassospira xiamenensis type strain M-5.</title>
        <authorList>
            <person name="Lai Q."/>
            <person name="Shao Z."/>
        </authorList>
    </citation>
    <scope>NUCLEOTIDE SEQUENCE [LARGE SCALE GENOMIC DNA]</scope>
    <source>
        <strain evidence="4 5">M-5</strain>
    </source>
</reference>
<dbReference type="Proteomes" id="UP000007127">
    <property type="component" value="Chromosome"/>
</dbReference>
<dbReference type="InterPro" id="IPR005183">
    <property type="entry name" value="DUF305_CopM-like"/>
</dbReference>
<dbReference type="InterPro" id="IPR012347">
    <property type="entry name" value="Ferritin-like"/>
</dbReference>
<dbReference type="AlphaFoldDB" id="A0AB72U7M5"/>
<gene>
    <name evidence="4" type="ORF">TH3_00225</name>
</gene>
<keyword evidence="2" id="KW-0472">Membrane</keyword>
<feature type="transmembrane region" description="Helical" evidence="2">
    <location>
        <begin position="12"/>
        <end position="37"/>
    </location>
</feature>
<evidence type="ECO:0000259" key="3">
    <source>
        <dbReference type="Pfam" id="PF03713"/>
    </source>
</evidence>
<dbReference type="KEGG" id="txi:TH3_00225"/>
<accession>A0AB72U7M5</accession>
<feature type="region of interest" description="Disordered" evidence="1">
    <location>
        <begin position="45"/>
        <end position="71"/>
    </location>
</feature>
<name>A0AB72U7M5_9PROT</name>
<keyword evidence="2" id="KW-1133">Transmembrane helix</keyword>
<organism evidence="4 5">
    <name type="scientific">Thalassospira xiamenensis M-5 = DSM 17429</name>
    <dbReference type="NCBI Taxonomy" id="1123366"/>
    <lineage>
        <taxon>Bacteria</taxon>
        <taxon>Pseudomonadati</taxon>
        <taxon>Pseudomonadota</taxon>
        <taxon>Alphaproteobacteria</taxon>
        <taxon>Rhodospirillales</taxon>
        <taxon>Thalassospiraceae</taxon>
        <taxon>Thalassospira</taxon>
    </lineage>
</organism>
<keyword evidence="2" id="KW-0812">Transmembrane</keyword>
<dbReference type="Gene3D" id="1.20.1260.10">
    <property type="match status" value="1"/>
</dbReference>
<dbReference type="Pfam" id="PF03713">
    <property type="entry name" value="DUF305"/>
    <property type="match status" value="1"/>
</dbReference>
<evidence type="ECO:0000313" key="4">
    <source>
        <dbReference type="EMBL" id="AJD50171.1"/>
    </source>
</evidence>
<evidence type="ECO:0000256" key="1">
    <source>
        <dbReference type="SAM" id="MobiDB-lite"/>
    </source>
</evidence>
<evidence type="ECO:0000256" key="2">
    <source>
        <dbReference type="SAM" id="Phobius"/>
    </source>
</evidence>
<sequence>MSHASFSPRSFVARRIMAFGVFACMSVAGIVGMAIVANAHNGVDHSKQGSMPRDDHEAHSGHTMPESASADIPEHEKPFLAKNAAAMDKMMADMNVAPTGDIDRDFVVMMVPHHQGAIDMCAAYLPYAGNTQLKRLCQEIIVTQQQEIVAMYLAIGAELPPSAPASTR</sequence>
<dbReference type="EMBL" id="CP004388">
    <property type="protein sequence ID" value="AJD50171.1"/>
    <property type="molecule type" value="Genomic_DNA"/>
</dbReference>
<feature type="domain" description="DUF305" evidence="3">
    <location>
        <begin position="75"/>
        <end position="151"/>
    </location>
</feature>
<dbReference type="PANTHER" id="PTHR36933:SF1">
    <property type="entry name" value="SLL0788 PROTEIN"/>
    <property type="match status" value="1"/>
</dbReference>
<dbReference type="PANTHER" id="PTHR36933">
    <property type="entry name" value="SLL0788 PROTEIN"/>
    <property type="match status" value="1"/>
</dbReference>
<evidence type="ECO:0000313" key="5">
    <source>
        <dbReference type="Proteomes" id="UP000007127"/>
    </source>
</evidence>
<dbReference type="RefSeq" id="WP_007088290.1">
    <property type="nucleotide sequence ID" value="NZ_CP004388.1"/>
</dbReference>